<feature type="active site" evidence="6">
    <location>
        <position position="119"/>
    </location>
</feature>
<keyword evidence="5 6" id="KW-0378">Hydrolase</keyword>
<dbReference type="SMART" id="SM01246">
    <property type="entry name" value="Josephin"/>
    <property type="match status" value="1"/>
</dbReference>
<dbReference type="EMBL" id="AZBU02000001">
    <property type="protein sequence ID" value="TMS37149.1"/>
    <property type="molecule type" value="Genomic_DNA"/>
</dbReference>
<feature type="domain" description="Josephin" evidence="7">
    <location>
        <begin position="9"/>
        <end position="179"/>
    </location>
</feature>
<comment type="catalytic activity">
    <reaction evidence="1">
        <text>Thiol-dependent hydrolysis of ester, thioester, amide, peptide and isopeptide bonds formed by the C-terminal Gly of ubiquitin (a 76-residue protein attached to proteins as an intracellular targeting signal).</text>
        <dbReference type="EC" id="3.4.19.12"/>
    </reaction>
</comment>
<evidence type="ECO:0000256" key="4">
    <source>
        <dbReference type="ARBA" id="ARBA00022786"/>
    </source>
</evidence>
<evidence type="ECO:0000313" key="8">
    <source>
        <dbReference type="EMBL" id="TMS37149.1"/>
    </source>
</evidence>
<dbReference type="Pfam" id="PF02099">
    <property type="entry name" value="Josephin"/>
    <property type="match status" value="1"/>
</dbReference>
<gene>
    <name evidence="8" type="ORF">L596_004143</name>
</gene>
<dbReference type="AlphaFoldDB" id="A0A4U8UWG4"/>
<dbReference type="Proteomes" id="UP000298663">
    <property type="component" value="Unassembled WGS sequence"/>
</dbReference>
<accession>A0A4U8UWG4</accession>
<keyword evidence="4" id="KW-0833">Ubl conjugation pathway</keyword>
<reference evidence="8 9" key="1">
    <citation type="journal article" date="2015" name="Genome Biol.">
        <title>Comparative genomics of Steinernema reveals deeply conserved gene regulatory networks.</title>
        <authorList>
            <person name="Dillman A.R."/>
            <person name="Macchietto M."/>
            <person name="Porter C.F."/>
            <person name="Rogers A."/>
            <person name="Williams B."/>
            <person name="Antoshechkin I."/>
            <person name="Lee M.M."/>
            <person name="Goodwin Z."/>
            <person name="Lu X."/>
            <person name="Lewis E.E."/>
            <person name="Goodrich-Blair H."/>
            <person name="Stock S.P."/>
            <person name="Adams B.J."/>
            <person name="Sternberg P.W."/>
            <person name="Mortazavi A."/>
        </authorList>
    </citation>
    <scope>NUCLEOTIDE SEQUENCE [LARGE SCALE GENOMIC DNA]</scope>
    <source>
        <strain evidence="8 9">ALL</strain>
    </source>
</reference>
<dbReference type="Gene3D" id="3.90.70.40">
    <property type="match status" value="1"/>
</dbReference>
<keyword evidence="9" id="KW-1185">Reference proteome</keyword>
<feature type="active site" evidence="6">
    <location>
        <position position="22"/>
    </location>
</feature>
<sequence length="184" mass="21519">MYDEGCIGEPPRFHERQSRQMCLLHTLNNMFQREEFSKADLDDICLSLDESRWFNAHRSMLGLGNYDVNVMMVALESRNLAVTWFDSRLSIDAINEEVVFAYIFNVPSDSYIPFIRGRHWFTVIKFKGSYYNLDSKLPAPKRIEEFRLFATDHLSKGNQMLVVAREEDSKKCVVRRDDGAISNY</sequence>
<dbReference type="GO" id="GO:0004843">
    <property type="term" value="F:cysteine-type deubiquitinase activity"/>
    <property type="evidence" value="ECO:0007669"/>
    <property type="project" value="UniProtKB-EC"/>
</dbReference>
<feature type="active site" evidence="6">
    <location>
        <position position="134"/>
    </location>
</feature>
<organism evidence="8 9">
    <name type="scientific">Steinernema carpocapsae</name>
    <name type="common">Entomopathogenic nematode</name>
    <dbReference type="NCBI Taxonomy" id="34508"/>
    <lineage>
        <taxon>Eukaryota</taxon>
        <taxon>Metazoa</taxon>
        <taxon>Ecdysozoa</taxon>
        <taxon>Nematoda</taxon>
        <taxon>Chromadorea</taxon>
        <taxon>Rhabditida</taxon>
        <taxon>Tylenchina</taxon>
        <taxon>Panagrolaimomorpha</taxon>
        <taxon>Strongyloidoidea</taxon>
        <taxon>Steinernematidae</taxon>
        <taxon>Steinernema</taxon>
    </lineage>
</organism>
<evidence type="ECO:0000256" key="1">
    <source>
        <dbReference type="ARBA" id="ARBA00000707"/>
    </source>
</evidence>
<reference evidence="8 9" key="2">
    <citation type="journal article" date="2019" name="G3 (Bethesda)">
        <title>Hybrid Assembly of the Genome of the Entomopathogenic Nematode Steinernema carpocapsae Identifies the X-Chromosome.</title>
        <authorList>
            <person name="Serra L."/>
            <person name="Macchietto M."/>
            <person name="Macias-Munoz A."/>
            <person name="McGill C.J."/>
            <person name="Rodriguez I.M."/>
            <person name="Rodriguez B."/>
            <person name="Murad R."/>
            <person name="Mortazavi A."/>
        </authorList>
    </citation>
    <scope>NUCLEOTIDE SEQUENCE [LARGE SCALE GENOMIC DNA]</scope>
    <source>
        <strain evidence="8 9">ALL</strain>
    </source>
</reference>
<comment type="caution">
    <text evidence="8">The sequence shown here is derived from an EMBL/GenBank/DDBJ whole genome shotgun (WGS) entry which is preliminary data.</text>
</comment>
<evidence type="ECO:0000256" key="2">
    <source>
        <dbReference type="ARBA" id="ARBA00012759"/>
    </source>
</evidence>
<dbReference type="GO" id="GO:0016579">
    <property type="term" value="P:protein deubiquitination"/>
    <property type="evidence" value="ECO:0007669"/>
    <property type="project" value="InterPro"/>
</dbReference>
<dbReference type="PROSITE" id="PS50957">
    <property type="entry name" value="JOSEPHIN"/>
    <property type="match status" value="1"/>
</dbReference>
<evidence type="ECO:0000313" key="9">
    <source>
        <dbReference type="Proteomes" id="UP000298663"/>
    </source>
</evidence>
<dbReference type="PANTHER" id="PTHR13291">
    <property type="entry name" value="JOSEPHIN 1, 2"/>
    <property type="match status" value="1"/>
</dbReference>
<dbReference type="EC" id="3.4.19.12" evidence="2"/>
<evidence type="ECO:0000256" key="6">
    <source>
        <dbReference type="PROSITE-ProRule" id="PRU00331"/>
    </source>
</evidence>
<evidence type="ECO:0000256" key="3">
    <source>
        <dbReference type="ARBA" id="ARBA00022670"/>
    </source>
</evidence>
<dbReference type="InterPro" id="IPR006155">
    <property type="entry name" value="Josephin"/>
</dbReference>
<proteinExistence type="predicted"/>
<protein>
    <recommendedName>
        <fullName evidence="2">ubiquitinyl hydrolase 1</fullName>
        <ecNumber evidence="2">3.4.19.12</ecNumber>
    </recommendedName>
</protein>
<dbReference type="GO" id="GO:0006508">
    <property type="term" value="P:proteolysis"/>
    <property type="evidence" value="ECO:0007669"/>
    <property type="project" value="UniProtKB-KW"/>
</dbReference>
<name>A0A4U8UWG4_STECR</name>
<dbReference type="PANTHER" id="PTHR13291:SF0">
    <property type="entry name" value="JOSEPHIN-LIKE PROTEIN"/>
    <property type="match status" value="1"/>
</dbReference>
<dbReference type="OrthoDB" id="422700at2759"/>
<evidence type="ECO:0000259" key="7">
    <source>
        <dbReference type="PROSITE" id="PS50957"/>
    </source>
</evidence>
<keyword evidence="3" id="KW-0645">Protease</keyword>
<dbReference type="InterPro" id="IPR040053">
    <property type="entry name" value="JOSD1/2"/>
</dbReference>
<dbReference type="STRING" id="34508.A0A4U8UWG4"/>
<evidence type="ECO:0000256" key="5">
    <source>
        <dbReference type="ARBA" id="ARBA00022801"/>
    </source>
</evidence>